<organism evidence="17 18">
    <name type="scientific">Phaeovulum vinaykumarii</name>
    <dbReference type="NCBI Taxonomy" id="407234"/>
    <lineage>
        <taxon>Bacteria</taxon>
        <taxon>Pseudomonadati</taxon>
        <taxon>Pseudomonadota</taxon>
        <taxon>Alphaproteobacteria</taxon>
        <taxon>Rhodobacterales</taxon>
        <taxon>Paracoccaceae</taxon>
        <taxon>Phaeovulum</taxon>
    </lineage>
</organism>
<evidence type="ECO:0000313" key="18">
    <source>
        <dbReference type="Proteomes" id="UP000186098"/>
    </source>
</evidence>
<evidence type="ECO:0000256" key="1">
    <source>
        <dbReference type="ARBA" id="ARBA00008428"/>
    </source>
</evidence>
<keyword evidence="18" id="KW-1185">Reference proteome</keyword>
<evidence type="ECO:0000256" key="4">
    <source>
        <dbReference type="ARBA" id="ARBA00022705"/>
    </source>
</evidence>
<dbReference type="Gene3D" id="3.40.50.300">
    <property type="entry name" value="P-loop containing nucleotide triphosphate hydrolases"/>
    <property type="match status" value="1"/>
</dbReference>
<evidence type="ECO:0000256" key="12">
    <source>
        <dbReference type="ARBA" id="ARBA00048954"/>
    </source>
</evidence>
<dbReference type="SUPFAM" id="SSF52540">
    <property type="entry name" value="P-loop containing nucleoside triphosphate hydrolases"/>
    <property type="match status" value="1"/>
</dbReference>
<dbReference type="Pfam" id="PF03796">
    <property type="entry name" value="DnaB_C"/>
    <property type="match status" value="1"/>
</dbReference>
<evidence type="ECO:0000256" key="10">
    <source>
        <dbReference type="ARBA" id="ARBA00023235"/>
    </source>
</evidence>
<dbReference type="STRING" id="407234.SAMN05421795_104203"/>
<dbReference type="EMBL" id="FTOM01000004">
    <property type="protein sequence ID" value="SIS78228.1"/>
    <property type="molecule type" value="Genomic_DNA"/>
</dbReference>
<proteinExistence type="inferred from homology"/>
<evidence type="ECO:0000259" key="16">
    <source>
        <dbReference type="PROSITE" id="PS51199"/>
    </source>
</evidence>
<dbReference type="SUPFAM" id="SSF48024">
    <property type="entry name" value="N-terminal domain of DnaB helicase"/>
    <property type="match status" value="1"/>
</dbReference>
<name>A0A1N7LWK0_9RHOB</name>
<keyword evidence="9 14" id="KW-0238">DNA-binding</keyword>
<keyword evidence="10" id="KW-0413">Isomerase</keyword>
<dbReference type="OrthoDB" id="9773982at2"/>
<keyword evidence="3 14" id="KW-0639">Primosome</keyword>
<dbReference type="Gene3D" id="1.10.860.10">
    <property type="entry name" value="DNAb Helicase, Chain A"/>
    <property type="match status" value="1"/>
</dbReference>
<dbReference type="CDD" id="cd00984">
    <property type="entry name" value="DnaB_C"/>
    <property type="match status" value="1"/>
</dbReference>
<evidence type="ECO:0000256" key="14">
    <source>
        <dbReference type="RuleBase" id="RU362085"/>
    </source>
</evidence>
<sequence length="502" mass="55140">MNELTNVPDGGAEPGPDGAPATPEILPHNIEAEQQLLGAILTNNDIYDRIAAVVKSEHFFEPVHQRIFETAVARIQKNALASPVTLKAFLEDDPGLKALGGPAYLARLAGVAAPAVAARDYAQMIYDLAVRRELIRLGQDLSARAQRVEVHDDPREQIVAAEQALYKLGEQGHAERGFVSFLKAVTDAVNVANAAYQRDGGLAGISTGLADLDRKLGGLHRSDLLILAGRPSMGKTSLATNIAFNIAKAYRRGRLPDGSEGPVSGGVVGFFSLEMSAEQLAARVLSEAAEVPSEQIRRGDMSENDFRRFLEAAQTLETCPLYIDDTPALPISQLAARARRLKRTHGLDVLMIDYLQLVRPASAKDSRVNEVSEITQGLKAIAKELDIPVIALSQLSRQVENREDKRPQLSDLRESGSIEQDADVVMFVFREEYYKEREKPGEHDLEAIAKWQEVMERVHGKAEVIIGKQRHGPIGSVELAFEGQFTRFSNLEKHHQPRGDEF</sequence>
<comment type="function">
    <text evidence="11 14">The main replicative DNA helicase, it participates in initiation and elongation during chromosome replication. Travels ahead of the DNA replisome, separating dsDNA into templates for DNA synthesis. A processive ATP-dependent 5'-3' DNA helicase it has DNA-dependent ATPase activity.</text>
</comment>
<comment type="subunit">
    <text evidence="2">Homohexamer.</text>
</comment>
<dbReference type="NCBIfam" id="NF006606">
    <property type="entry name" value="PRK09165.1"/>
    <property type="match status" value="1"/>
</dbReference>
<gene>
    <name evidence="17" type="ORF">SAMN05421795_104203</name>
</gene>
<dbReference type="InterPro" id="IPR027417">
    <property type="entry name" value="P-loop_NTPase"/>
</dbReference>
<feature type="region of interest" description="Disordered" evidence="15">
    <location>
        <begin position="1"/>
        <end position="22"/>
    </location>
</feature>
<keyword evidence="7 14" id="KW-0347">Helicase</keyword>
<protein>
    <recommendedName>
        <fullName evidence="13 14">Replicative DNA helicase</fullName>
        <ecNumber evidence="13 14">5.6.2.3</ecNumber>
    </recommendedName>
</protein>
<evidence type="ECO:0000256" key="13">
    <source>
        <dbReference type="NCBIfam" id="TIGR00665"/>
    </source>
</evidence>
<dbReference type="NCBIfam" id="TIGR00665">
    <property type="entry name" value="DnaB"/>
    <property type="match status" value="1"/>
</dbReference>
<comment type="similarity">
    <text evidence="1 14">Belongs to the helicase family. DnaB subfamily.</text>
</comment>
<evidence type="ECO:0000256" key="3">
    <source>
        <dbReference type="ARBA" id="ARBA00022515"/>
    </source>
</evidence>
<dbReference type="InterPro" id="IPR007692">
    <property type="entry name" value="DNA_helicase_DnaB"/>
</dbReference>
<feature type="compositionally biased region" description="Low complexity" evidence="15">
    <location>
        <begin position="8"/>
        <end position="22"/>
    </location>
</feature>
<dbReference type="GO" id="GO:1990077">
    <property type="term" value="C:primosome complex"/>
    <property type="evidence" value="ECO:0007669"/>
    <property type="project" value="UniProtKB-UniRule"/>
</dbReference>
<dbReference type="PANTHER" id="PTHR30153:SF2">
    <property type="entry name" value="REPLICATIVE DNA HELICASE"/>
    <property type="match status" value="1"/>
</dbReference>
<dbReference type="GO" id="GO:0006269">
    <property type="term" value="P:DNA replication, synthesis of primer"/>
    <property type="evidence" value="ECO:0007669"/>
    <property type="project" value="UniProtKB-UniRule"/>
</dbReference>
<dbReference type="InterPro" id="IPR016136">
    <property type="entry name" value="DNA_helicase_N/primase_C"/>
</dbReference>
<dbReference type="PANTHER" id="PTHR30153">
    <property type="entry name" value="REPLICATIVE DNA HELICASE DNAB"/>
    <property type="match status" value="1"/>
</dbReference>
<dbReference type="PROSITE" id="PS51199">
    <property type="entry name" value="SF4_HELICASE"/>
    <property type="match status" value="1"/>
</dbReference>
<evidence type="ECO:0000256" key="15">
    <source>
        <dbReference type="SAM" id="MobiDB-lite"/>
    </source>
</evidence>
<dbReference type="RefSeq" id="WP_076365831.1">
    <property type="nucleotide sequence ID" value="NZ_FTOM01000004.1"/>
</dbReference>
<dbReference type="FunFam" id="3.40.50.300:FF:000076">
    <property type="entry name" value="Replicative DNA helicase"/>
    <property type="match status" value="1"/>
</dbReference>
<dbReference type="GO" id="GO:0016887">
    <property type="term" value="F:ATP hydrolysis activity"/>
    <property type="evidence" value="ECO:0007669"/>
    <property type="project" value="RHEA"/>
</dbReference>
<comment type="catalytic activity">
    <reaction evidence="12 14">
        <text>ATP + H2O = ADP + phosphate + H(+)</text>
        <dbReference type="Rhea" id="RHEA:13065"/>
        <dbReference type="ChEBI" id="CHEBI:15377"/>
        <dbReference type="ChEBI" id="CHEBI:15378"/>
        <dbReference type="ChEBI" id="CHEBI:30616"/>
        <dbReference type="ChEBI" id="CHEBI:43474"/>
        <dbReference type="ChEBI" id="CHEBI:456216"/>
        <dbReference type="EC" id="5.6.2.3"/>
    </reaction>
</comment>
<dbReference type="Proteomes" id="UP000186098">
    <property type="component" value="Unassembled WGS sequence"/>
</dbReference>
<evidence type="ECO:0000256" key="5">
    <source>
        <dbReference type="ARBA" id="ARBA00022741"/>
    </source>
</evidence>
<dbReference type="InterPro" id="IPR007693">
    <property type="entry name" value="DNA_helicase_DnaB-like_N"/>
</dbReference>
<evidence type="ECO:0000256" key="11">
    <source>
        <dbReference type="ARBA" id="ARBA00044932"/>
    </source>
</evidence>
<dbReference type="EC" id="5.6.2.3" evidence="13 14"/>
<keyword evidence="4 14" id="KW-0235">DNA replication</keyword>
<evidence type="ECO:0000256" key="2">
    <source>
        <dbReference type="ARBA" id="ARBA00011643"/>
    </source>
</evidence>
<dbReference type="GO" id="GO:0003677">
    <property type="term" value="F:DNA binding"/>
    <property type="evidence" value="ECO:0007669"/>
    <property type="project" value="UniProtKB-UniRule"/>
</dbReference>
<dbReference type="GO" id="GO:0043139">
    <property type="term" value="F:5'-3' DNA helicase activity"/>
    <property type="evidence" value="ECO:0007669"/>
    <property type="project" value="UniProtKB-EC"/>
</dbReference>
<dbReference type="AlphaFoldDB" id="A0A1N7LWK0"/>
<dbReference type="GO" id="GO:0005829">
    <property type="term" value="C:cytosol"/>
    <property type="evidence" value="ECO:0007669"/>
    <property type="project" value="TreeGrafter"/>
</dbReference>
<dbReference type="GO" id="GO:0005524">
    <property type="term" value="F:ATP binding"/>
    <property type="evidence" value="ECO:0007669"/>
    <property type="project" value="UniProtKB-UniRule"/>
</dbReference>
<dbReference type="InterPro" id="IPR003593">
    <property type="entry name" value="AAA+_ATPase"/>
</dbReference>
<dbReference type="InterPro" id="IPR036185">
    <property type="entry name" value="DNA_heli_DnaB-like_N_sf"/>
</dbReference>
<keyword evidence="6 14" id="KW-0378">Hydrolase</keyword>
<reference evidence="18" key="1">
    <citation type="submission" date="2017-01" db="EMBL/GenBank/DDBJ databases">
        <authorList>
            <person name="Varghese N."/>
            <person name="Submissions S."/>
        </authorList>
    </citation>
    <scope>NUCLEOTIDE SEQUENCE [LARGE SCALE GENOMIC DNA]</scope>
    <source>
        <strain evidence="18">DSM 18714</strain>
    </source>
</reference>
<dbReference type="SMART" id="SM00382">
    <property type="entry name" value="AAA"/>
    <property type="match status" value="1"/>
</dbReference>
<evidence type="ECO:0000256" key="7">
    <source>
        <dbReference type="ARBA" id="ARBA00022806"/>
    </source>
</evidence>
<feature type="domain" description="SF4 helicase" evidence="16">
    <location>
        <begin position="198"/>
        <end position="495"/>
    </location>
</feature>
<keyword evidence="8 14" id="KW-0067">ATP-binding</keyword>
<evidence type="ECO:0000256" key="8">
    <source>
        <dbReference type="ARBA" id="ARBA00022840"/>
    </source>
</evidence>
<evidence type="ECO:0000256" key="6">
    <source>
        <dbReference type="ARBA" id="ARBA00022801"/>
    </source>
</evidence>
<dbReference type="InterPro" id="IPR007694">
    <property type="entry name" value="DNA_helicase_DnaB-like_C"/>
</dbReference>
<dbReference type="GO" id="GO:0042802">
    <property type="term" value="F:identical protein binding"/>
    <property type="evidence" value="ECO:0007669"/>
    <property type="project" value="UniProtKB-ARBA"/>
</dbReference>
<evidence type="ECO:0000313" key="17">
    <source>
        <dbReference type="EMBL" id="SIS78228.1"/>
    </source>
</evidence>
<keyword evidence="5 14" id="KW-0547">Nucleotide-binding</keyword>
<evidence type="ECO:0000256" key="9">
    <source>
        <dbReference type="ARBA" id="ARBA00023125"/>
    </source>
</evidence>
<dbReference type="Pfam" id="PF00772">
    <property type="entry name" value="DnaB"/>
    <property type="match status" value="1"/>
</dbReference>
<accession>A0A1N7LWK0</accession>